<dbReference type="RefSeq" id="WP_203538008.1">
    <property type="nucleotide sequence ID" value="NZ_JAESND010000003.1"/>
</dbReference>
<comment type="caution">
    <text evidence="3">The sequence shown here is derived from an EMBL/GenBank/DDBJ whole genome shotgun (WGS) entry which is preliminary data.</text>
</comment>
<sequence>MRVLIIGGTGFIGSSIAARLAAAGHTQTLATRHPEQHAALLVLPLLELVEADVHDPARLAELVRDQDAVINLVGILHGDATRFERIHVALTEKIVAACEAAGVRRYLHMSALGADVDAPSMYQRSKGRAESCVVASRLDWTIFRPSVVFGRDDHFLNLFARLQQRLPVLPLAGAATRFQPVWVEDVSRAFATALGRNDLIHRRLDLAGPTVYTLAELVRLAGQWSQHPRPVLPLPDALARLEATLMALLPDPPLTHDNLDSMKIDNVAAGGFPAVLGWTPKALEAVAPRYLAPLMPAAPHRGATPTSPPSPVKSLIVGDMQ</sequence>
<dbReference type="SUPFAM" id="SSF51735">
    <property type="entry name" value="NAD(P)-binding Rossmann-fold domains"/>
    <property type="match status" value="1"/>
</dbReference>
<dbReference type="InterPro" id="IPR036291">
    <property type="entry name" value="NAD(P)-bd_dom_sf"/>
</dbReference>
<dbReference type="PANTHER" id="PTHR12126">
    <property type="entry name" value="NADH-UBIQUINONE OXIDOREDUCTASE 39 KDA SUBUNIT-RELATED"/>
    <property type="match status" value="1"/>
</dbReference>
<evidence type="ECO:0000313" key="4">
    <source>
        <dbReference type="Proteomes" id="UP000809431"/>
    </source>
</evidence>
<dbReference type="Pfam" id="PF13460">
    <property type="entry name" value="NAD_binding_10"/>
    <property type="match status" value="1"/>
</dbReference>
<dbReference type="PANTHER" id="PTHR12126:SF11">
    <property type="entry name" value="NADH DEHYDROGENASE [UBIQUINONE] 1 ALPHA SUBCOMPLEX SUBUNIT 9, MITOCHONDRIAL"/>
    <property type="match status" value="1"/>
</dbReference>
<dbReference type="Proteomes" id="UP000809431">
    <property type="component" value="Unassembled WGS sequence"/>
</dbReference>
<dbReference type="InterPro" id="IPR051207">
    <property type="entry name" value="ComplexI_NDUFA9_subunit"/>
</dbReference>
<dbReference type="CDD" id="cd05271">
    <property type="entry name" value="NDUFA9_like_SDR_a"/>
    <property type="match status" value="1"/>
</dbReference>
<evidence type="ECO:0000313" key="3">
    <source>
        <dbReference type="EMBL" id="MBM3116002.1"/>
    </source>
</evidence>
<evidence type="ECO:0000256" key="1">
    <source>
        <dbReference type="SAM" id="MobiDB-lite"/>
    </source>
</evidence>
<evidence type="ECO:0000259" key="2">
    <source>
        <dbReference type="Pfam" id="PF13460"/>
    </source>
</evidence>
<dbReference type="EMBL" id="JAESND010000003">
    <property type="protein sequence ID" value="MBM3116002.1"/>
    <property type="molecule type" value="Genomic_DNA"/>
</dbReference>
<protein>
    <submittedName>
        <fullName evidence="3">Complex I NDUFA9 subunit family protein</fullName>
    </submittedName>
</protein>
<reference evidence="3 4" key="1">
    <citation type="submission" date="2021-01" db="EMBL/GenBank/DDBJ databases">
        <title>Draft Genome Sequence and Polyhydroxyalkanoate Biosynthetic Potential of Jeongeupia naejangsanensis Type Strain DSM 24253.</title>
        <authorList>
            <person name="Turrini P."/>
            <person name="Artuso I."/>
            <person name="Lugli G.A."/>
            <person name="Frangipani E."/>
            <person name="Ventura M."/>
            <person name="Visca P."/>
        </authorList>
    </citation>
    <scope>NUCLEOTIDE SEQUENCE [LARGE SCALE GENOMIC DNA]</scope>
    <source>
        <strain evidence="3 4">DSM 24253</strain>
    </source>
</reference>
<feature type="domain" description="NAD(P)-binding" evidence="2">
    <location>
        <begin position="7"/>
        <end position="147"/>
    </location>
</feature>
<feature type="region of interest" description="Disordered" evidence="1">
    <location>
        <begin position="298"/>
        <end position="321"/>
    </location>
</feature>
<proteinExistence type="predicted"/>
<dbReference type="Gene3D" id="3.40.50.720">
    <property type="entry name" value="NAD(P)-binding Rossmann-like Domain"/>
    <property type="match status" value="1"/>
</dbReference>
<name>A0ABS2BK69_9NEIS</name>
<accession>A0ABS2BK69</accession>
<organism evidence="3 4">
    <name type="scientific">Jeongeupia naejangsanensis</name>
    <dbReference type="NCBI Taxonomy" id="613195"/>
    <lineage>
        <taxon>Bacteria</taxon>
        <taxon>Pseudomonadati</taxon>
        <taxon>Pseudomonadota</taxon>
        <taxon>Betaproteobacteria</taxon>
        <taxon>Neisseriales</taxon>
        <taxon>Chitinibacteraceae</taxon>
        <taxon>Jeongeupia</taxon>
    </lineage>
</organism>
<keyword evidence="4" id="KW-1185">Reference proteome</keyword>
<gene>
    <name evidence="3" type="ORF">JMJ54_09170</name>
</gene>
<dbReference type="InterPro" id="IPR016040">
    <property type="entry name" value="NAD(P)-bd_dom"/>
</dbReference>